<dbReference type="GeneID" id="66565875"/>
<protein>
    <submittedName>
        <fullName evidence="1">Uncharacterized protein</fullName>
    </submittedName>
</protein>
<dbReference type="RefSeq" id="WP_100849962.1">
    <property type="nucleotide sequence ID" value="NZ_BMJF01000006.1"/>
</dbReference>
<evidence type="ECO:0000313" key="1">
    <source>
        <dbReference type="EMBL" id="ATZ95399.1"/>
    </source>
</evidence>
<gene>
    <name evidence="1" type="ORF">CVE23_16270</name>
</gene>
<evidence type="ECO:0000313" key="2">
    <source>
        <dbReference type="Proteomes" id="UP000231901"/>
    </source>
</evidence>
<dbReference type="AlphaFoldDB" id="A0A2K8QPF8"/>
<sequence length="122" mass="13702">MSTNRNNLPDLTDDVIIELAREGGFAWIPRLAGLRRFALAEVPAAKKEKLCAMLRDVLPAAQQPGQPDSPGSGDQFYYRIHIHYCNTPDIRQTDWVLLIPEQSAPSELEALWRNGLDDDQTS</sequence>
<proteinExistence type="predicted"/>
<dbReference type="KEGG" id="dfn:CVE23_16270"/>
<dbReference type="Proteomes" id="UP000231901">
    <property type="component" value="Chromosome"/>
</dbReference>
<dbReference type="InterPro" id="IPR049457">
    <property type="entry name" value="Emfourin"/>
</dbReference>
<reference evidence="2" key="1">
    <citation type="journal article" date="2018" name="Genome Announc.">
        <title>Complete genome sequence of a Dickeya fangzhongdai type strain causing bleeding canker of pear tree trunks.</title>
        <authorList>
            <person name="Zhao Y."/>
            <person name="Tian Y."/>
            <person name="Li X."/>
            <person name="Hu B."/>
        </authorList>
    </citation>
    <scope>NUCLEOTIDE SEQUENCE [LARGE SCALE GENOMIC DNA]</scope>
    <source>
        <strain evidence="2">DSM 101947</strain>
    </source>
</reference>
<keyword evidence="2" id="KW-1185">Reference proteome</keyword>
<dbReference type="EMBL" id="CP025003">
    <property type="protein sequence ID" value="ATZ95399.1"/>
    <property type="molecule type" value="Genomic_DNA"/>
</dbReference>
<organism evidence="1 2">
    <name type="scientific">Dickeya fangzhongdai</name>
    <dbReference type="NCBI Taxonomy" id="1778540"/>
    <lineage>
        <taxon>Bacteria</taxon>
        <taxon>Pseudomonadati</taxon>
        <taxon>Pseudomonadota</taxon>
        <taxon>Gammaproteobacteria</taxon>
        <taxon>Enterobacterales</taxon>
        <taxon>Pectobacteriaceae</taxon>
        <taxon>Dickeya</taxon>
    </lineage>
</organism>
<name>A0A2K8QPF8_9GAMM</name>
<dbReference type="Pfam" id="PF20242">
    <property type="entry name" value="Emfourin"/>
    <property type="match status" value="1"/>
</dbReference>
<accession>A0A2K8QPF8</accession>